<sequence>MYKYVKNKLDHSYCAALPKGKELSEEEIPLEELEIREMIEAWYQSGYAPLFGEDSEFWSSFSLEAESSIRGNWGLNTDEEKRSRLERLELTILTVLRNRNYFAAFKRVLSSLKQSPTQLRLHQLVSKASNTTIKSH</sequence>
<proteinExistence type="predicted"/>
<keyword evidence="2" id="KW-1185">Reference proteome</keyword>
<name>A0A090S6W2_9VIBR</name>
<protein>
    <submittedName>
        <fullName evidence="1">Uncharacterized protein</fullName>
    </submittedName>
</protein>
<reference evidence="1 2" key="1">
    <citation type="submission" date="2014-09" db="EMBL/GenBank/DDBJ databases">
        <title>Vibrio maritimus JCM 19235. (C45) whole genome shotgun sequence.</title>
        <authorList>
            <person name="Sawabe T."/>
            <person name="Meirelles P."/>
            <person name="Nakanishi M."/>
            <person name="Sayaka M."/>
            <person name="Hattori M."/>
            <person name="Ohkuma M."/>
        </authorList>
    </citation>
    <scope>NUCLEOTIDE SEQUENCE [LARGE SCALE GENOMIC DNA]</scope>
    <source>
        <strain evidence="2">JCM19235</strain>
    </source>
</reference>
<dbReference type="AlphaFoldDB" id="A0A090S6W2"/>
<organism evidence="1 2">
    <name type="scientific">Vibrio maritimus</name>
    <dbReference type="NCBI Taxonomy" id="990268"/>
    <lineage>
        <taxon>Bacteria</taxon>
        <taxon>Pseudomonadati</taxon>
        <taxon>Pseudomonadota</taxon>
        <taxon>Gammaproteobacteria</taxon>
        <taxon>Vibrionales</taxon>
        <taxon>Vibrionaceae</taxon>
        <taxon>Vibrio</taxon>
    </lineage>
</organism>
<comment type="caution">
    <text evidence="1">The sequence shown here is derived from an EMBL/GenBank/DDBJ whole genome shotgun (WGS) entry which is preliminary data.</text>
</comment>
<accession>A0A090S6W2</accession>
<dbReference type="Proteomes" id="UP000029228">
    <property type="component" value="Unassembled WGS sequence"/>
</dbReference>
<reference evidence="1 2" key="2">
    <citation type="submission" date="2014-09" db="EMBL/GenBank/DDBJ databases">
        <authorList>
            <consortium name="NBRP consortium"/>
            <person name="Sawabe T."/>
            <person name="Meirelles P."/>
            <person name="Nakanishi M."/>
            <person name="Sayaka M."/>
            <person name="Hattori M."/>
            <person name="Ohkuma M."/>
        </authorList>
    </citation>
    <scope>NUCLEOTIDE SEQUENCE [LARGE SCALE GENOMIC DNA]</scope>
    <source>
        <strain evidence="2">JCM19235</strain>
    </source>
</reference>
<evidence type="ECO:0000313" key="2">
    <source>
        <dbReference type="Proteomes" id="UP000029228"/>
    </source>
</evidence>
<gene>
    <name evidence="1" type="ORF">JCM19235_2959</name>
</gene>
<dbReference type="EMBL" id="BBMR01000012">
    <property type="protein sequence ID" value="GAL22264.1"/>
    <property type="molecule type" value="Genomic_DNA"/>
</dbReference>
<evidence type="ECO:0000313" key="1">
    <source>
        <dbReference type="EMBL" id="GAL22264.1"/>
    </source>
</evidence>